<organism evidence="4 5">
    <name type="scientific">Zhongshania marina</name>
    <dbReference type="NCBI Taxonomy" id="2304603"/>
    <lineage>
        <taxon>Bacteria</taxon>
        <taxon>Pseudomonadati</taxon>
        <taxon>Pseudomonadota</taxon>
        <taxon>Gammaproteobacteria</taxon>
        <taxon>Cellvibrionales</taxon>
        <taxon>Spongiibacteraceae</taxon>
        <taxon>Zhongshania</taxon>
    </lineage>
</organism>
<keyword evidence="1 2" id="KW-0238">DNA-binding</keyword>
<feature type="domain" description="HTH tetR-type" evidence="3">
    <location>
        <begin position="16"/>
        <end position="76"/>
    </location>
</feature>
<evidence type="ECO:0000259" key="3">
    <source>
        <dbReference type="PROSITE" id="PS50977"/>
    </source>
</evidence>
<evidence type="ECO:0000256" key="2">
    <source>
        <dbReference type="PROSITE-ProRule" id="PRU00335"/>
    </source>
</evidence>
<dbReference type="Proteomes" id="UP000237222">
    <property type="component" value="Unassembled WGS sequence"/>
</dbReference>
<dbReference type="EMBL" id="PQGG01000036">
    <property type="protein sequence ID" value="POP51632.1"/>
    <property type="molecule type" value="Genomic_DNA"/>
</dbReference>
<sequence length="205" mass="23454">MQTPTKSTQKSRKTAENKRQVLMEAVTSCIKIYGLEKTTMENIAEQAGLSRITIYRKYSNRNNLISNFLAYRAEQFNAKIKAKISDCNSMEQALEIYFLSSAEQAFKDESVRVLVETSHVFKTILNGEESPIKDAIMETWQPLLKKLSADDAQILKIDDSEIINWIIIMQHNFSRMAIEAECSAEQIRQYIKDFVIPAFIIKASA</sequence>
<accession>A0A2S4HCA3</accession>
<dbReference type="SUPFAM" id="SSF46689">
    <property type="entry name" value="Homeodomain-like"/>
    <property type="match status" value="1"/>
</dbReference>
<evidence type="ECO:0000313" key="5">
    <source>
        <dbReference type="Proteomes" id="UP000237222"/>
    </source>
</evidence>
<gene>
    <name evidence="4" type="ORF">C0068_15845</name>
</gene>
<reference evidence="4" key="1">
    <citation type="submission" date="2018-01" db="EMBL/GenBank/DDBJ databases">
        <authorList>
            <person name="Yu X.-D."/>
        </authorList>
    </citation>
    <scope>NUCLEOTIDE SEQUENCE</scope>
    <source>
        <strain evidence="4">ZX-21</strain>
    </source>
</reference>
<dbReference type="GO" id="GO:0003677">
    <property type="term" value="F:DNA binding"/>
    <property type="evidence" value="ECO:0007669"/>
    <property type="project" value="UniProtKB-UniRule"/>
</dbReference>
<comment type="caution">
    <text evidence="4">The sequence shown here is derived from an EMBL/GenBank/DDBJ whole genome shotgun (WGS) entry which is preliminary data.</text>
</comment>
<dbReference type="InterPro" id="IPR001647">
    <property type="entry name" value="HTH_TetR"/>
</dbReference>
<dbReference type="Pfam" id="PF00440">
    <property type="entry name" value="TetR_N"/>
    <property type="match status" value="1"/>
</dbReference>
<dbReference type="Gene3D" id="1.10.357.10">
    <property type="entry name" value="Tetracycline Repressor, domain 2"/>
    <property type="match status" value="1"/>
</dbReference>
<protein>
    <recommendedName>
        <fullName evidence="3">HTH tetR-type domain-containing protein</fullName>
    </recommendedName>
</protein>
<dbReference type="PROSITE" id="PS50977">
    <property type="entry name" value="HTH_TETR_2"/>
    <property type="match status" value="1"/>
</dbReference>
<feature type="DNA-binding region" description="H-T-H motif" evidence="2">
    <location>
        <begin position="39"/>
        <end position="58"/>
    </location>
</feature>
<evidence type="ECO:0000313" key="4">
    <source>
        <dbReference type="EMBL" id="POP51632.1"/>
    </source>
</evidence>
<name>A0A2S4HCA3_9GAMM</name>
<dbReference type="InterPro" id="IPR009057">
    <property type="entry name" value="Homeodomain-like_sf"/>
</dbReference>
<evidence type="ECO:0000256" key="1">
    <source>
        <dbReference type="ARBA" id="ARBA00023125"/>
    </source>
</evidence>
<proteinExistence type="predicted"/>
<dbReference type="AlphaFoldDB" id="A0A2S4HCA3"/>